<reference evidence="3" key="2">
    <citation type="journal article" date="2023" name="IMA Fungus">
        <title>Comparative genomic study of the Penicillium genus elucidates a diverse pangenome and 15 lateral gene transfer events.</title>
        <authorList>
            <person name="Petersen C."/>
            <person name="Sorensen T."/>
            <person name="Nielsen M.R."/>
            <person name="Sondergaard T.E."/>
            <person name="Sorensen J.L."/>
            <person name="Fitzpatrick D.A."/>
            <person name="Frisvad J.C."/>
            <person name="Nielsen K.L."/>
        </authorList>
    </citation>
    <scope>NUCLEOTIDE SEQUENCE</scope>
    <source>
        <strain evidence="3">IBT 3081</strain>
    </source>
</reference>
<dbReference type="GeneID" id="81463236"/>
<dbReference type="GO" id="GO:0060090">
    <property type="term" value="F:molecular adaptor activity"/>
    <property type="evidence" value="ECO:0007669"/>
    <property type="project" value="InterPro"/>
</dbReference>
<accession>A0A9W9S925</accession>
<feature type="domain" description="Roadblock/LAMTOR2" evidence="2">
    <location>
        <begin position="16"/>
        <end position="104"/>
    </location>
</feature>
<dbReference type="Pfam" id="PF03259">
    <property type="entry name" value="Robl_LC7"/>
    <property type="match status" value="1"/>
</dbReference>
<evidence type="ECO:0000313" key="3">
    <source>
        <dbReference type="EMBL" id="KAJ5374317.1"/>
    </source>
</evidence>
<dbReference type="EMBL" id="JAPZBT010000002">
    <property type="protein sequence ID" value="KAJ5374317.1"/>
    <property type="molecule type" value="Genomic_DNA"/>
</dbReference>
<comment type="similarity">
    <text evidence="1">Belongs to the GAMAD family.</text>
</comment>
<dbReference type="OrthoDB" id="10439850at2759"/>
<protein>
    <submittedName>
        <fullName evidence="3">GTP release factor</fullName>
    </submittedName>
</protein>
<keyword evidence="4" id="KW-1185">Reference proteome</keyword>
<dbReference type="GO" id="GO:0032008">
    <property type="term" value="P:positive regulation of TOR signaling"/>
    <property type="evidence" value="ECO:0007669"/>
    <property type="project" value="InterPro"/>
</dbReference>
<dbReference type="InterPro" id="IPR037587">
    <property type="entry name" value="LAMTOR2-like"/>
</dbReference>
<dbReference type="InterPro" id="IPR004942">
    <property type="entry name" value="Roadblock/LAMTOR2_dom"/>
</dbReference>
<organism evidence="3 4">
    <name type="scientific">Penicillium concentricum</name>
    <dbReference type="NCBI Taxonomy" id="293559"/>
    <lineage>
        <taxon>Eukaryota</taxon>
        <taxon>Fungi</taxon>
        <taxon>Dikarya</taxon>
        <taxon>Ascomycota</taxon>
        <taxon>Pezizomycotina</taxon>
        <taxon>Eurotiomycetes</taxon>
        <taxon>Eurotiomycetidae</taxon>
        <taxon>Eurotiales</taxon>
        <taxon>Aspergillaceae</taxon>
        <taxon>Penicillium</taxon>
    </lineage>
</organism>
<gene>
    <name evidence="3" type="ORF">N7517_006323</name>
</gene>
<reference evidence="3" key="1">
    <citation type="submission" date="2022-12" db="EMBL/GenBank/DDBJ databases">
        <authorList>
            <person name="Petersen C."/>
        </authorList>
    </citation>
    <scope>NUCLEOTIDE SEQUENCE</scope>
    <source>
        <strain evidence="3">IBT 3081</strain>
    </source>
</reference>
<dbReference type="SUPFAM" id="SSF103196">
    <property type="entry name" value="Roadblock/LC7 domain"/>
    <property type="match status" value="1"/>
</dbReference>
<sequence>MVVPQLAMYEEELNQIQNVVDRLIKDANAKTVFIVDNNGQLIAASGDVDNLDTTSLASLTAGAETSGMAKQLKENNVATQSGEGEEGTLYMQLVSCRIILAVNFDSRTSLGLVRLRVRKACEELNHISEVLLKKAQETGADSPLTEITDEDIDNMFRD</sequence>
<evidence type="ECO:0000259" key="2">
    <source>
        <dbReference type="SMART" id="SM00960"/>
    </source>
</evidence>
<dbReference type="SMART" id="SM00960">
    <property type="entry name" value="Robl_LC7"/>
    <property type="match status" value="1"/>
</dbReference>
<name>A0A9W9S925_9EURO</name>
<evidence type="ECO:0000313" key="4">
    <source>
        <dbReference type="Proteomes" id="UP001147752"/>
    </source>
</evidence>
<evidence type="ECO:0000256" key="1">
    <source>
        <dbReference type="ARBA" id="ARBA00007191"/>
    </source>
</evidence>
<comment type="caution">
    <text evidence="3">The sequence shown here is derived from an EMBL/GenBank/DDBJ whole genome shotgun (WGS) entry which is preliminary data.</text>
</comment>
<dbReference type="AlphaFoldDB" id="A0A9W9S925"/>
<dbReference type="Proteomes" id="UP001147752">
    <property type="component" value="Unassembled WGS sequence"/>
</dbReference>
<dbReference type="PANTHER" id="PTHR13323">
    <property type="entry name" value="LATE ENDOSOMAL/LYSOSOMAL MP1 INTERACTING PROTEIN"/>
    <property type="match status" value="1"/>
</dbReference>
<dbReference type="Gene3D" id="3.30.450.30">
    <property type="entry name" value="Dynein light chain 2a, cytoplasmic"/>
    <property type="match status" value="1"/>
</dbReference>
<dbReference type="RefSeq" id="XP_056580303.1">
    <property type="nucleotide sequence ID" value="XM_056724053.1"/>
</dbReference>
<proteinExistence type="inferred from homology"/>
<dbReference type="GO" id="GO:0005085">
    <property type="term" value="F:guanyl-nucleotide exchange factor activity"/>
    <property type="evidence" value="ECO:0007669"/>
    <property type="project" value="InterPro"/>
</dbReference>